<evidence type="ECO:0000256" key="9">
    <source>
        <dbReference type="ARBA" id="ARBA00022989"/>
    </source>
</evidence>
<evidence type="ECO:0000256" key="12">
    <source>
        <dbReference type="ARBA" id="ARBA00023180"/>
    </source>
</evidence>
<evidence type="ECO:0000313" key="15">
    <source>
        <dbReference type="Proteomes" id="UP001054889"/>
    </source>
</evidence>
<keyword evidence="5" id="KW-0812">Transmembrane</keyword>
<keyword evidence="12" id="KW-0325">Glycoprotein</keyword>
<dbReference type="InterPro" id="IPR008271">
    <property type="entry name" value="Ser/Thr_kinase_AS"/>
</dbReference>
<keyword evidence="4" id="KW-1003">Cell membrane</keyword>
<keyword evidence="10" id="KW-0472">Membrane</keyword>
<gene>
    <name evidence="14" type="primary">ga16065</name>
    <name evidence="14" type="ORF">PR202_ga16065</name>
</gene>
<evidence type="ECO:0000256" key="11">
    <source>
        <dbReference type="ARBA" id="ARBA00023170"/>
    </source>
</evidence>
<dbReference type="Pfam" id="PF12819">
    <property type="entry name" value="Malectin_like"/>
    <property type="match status" value="1"/>
</dbReference>
<evidence type="ECO:0000256" key="1">
    <source>
        <dbReference type="ARBA" id="ARBA00004251"/>
    </source>
</evidence>
<dbReference type="SMART" id="SM00220">
    <property type="entry name" value="S_TKc"/>
    <property type="match status" value="1"/>
</dbReference>
<evidence type="ECO:0000256" key="10">
    <source>
        <dbReference type="ARBA" id="ARBA00023136"/>
    </source>
</evidence>
<dbReference type="AlphaFoldDB" id="A0AAV5CKM6"/>
<accession>A0AAV5CKM6</accession>
<comment type="similarity">
    <text evidence="3">In the C-terminal section; belongs to the protein kinase superfamily. Ser/Thr protein kinase family.</text>
</comment>
<dbReference type="InterPro" id="IPR024788">
    <property type="entry name" value="Malectin-like_Carb-bd_dom"/>
</dbReference>
<reference evidence="14" key="2">
    <citation type="submission" date="2021-12" db="EMBL/GenBank/DDBJ databases">
        <title>Resequencing data analysis of finger millet.</title>
        <authorList>
            <person name="Hatakeyama M."/>
            <person name="Aluri S."/>
            <person name="Balachadran M.T."/>
            <person name="Sivarajan S.R."/>
            <person name="Poveda L."/>
            <person name="Shimizu-Inatsugi R."/>
            <person name="Schlapbach R."/>
            <person name="Sreeman S.M."/>
            <person name="Shimizu K.K."/>
        </authorList>
    </citation>
    <scope>NUCLEOTIDE SEQUENCE</scope>
</reference>
<evidence type="ECO:0000256" key="7">
    <source>
        <dbReference type="ARBA" id="ARBA00022741"/>
    </source>
</evidence>
<comment type="similarity">
    <text evidence="2">In the N-terminal section; belongs to the leguminous lectin family.</text>
</comment>
<dbReference type="InterPro" id="IPR011009">
    <property type="entry name" value="Kinase-like_dom_sf"/>
</dbReference>
<evidence type="ECO:0000313" key="14">
    <source>
        <dbReference type="EMBL" id="GJM99007.1"/>
    </source>
</evidence>
<dbReference type="PROSITE" id="PS00108">
    <property type="entry name" value="PROTEIN_KINASE_ST"/>
    <property type="match status" value="1"/>
</dbReference>
<dbReference type="Pfam" id="PF07714">
    <property type="entry name" value="PK_Tyr_Ser-Thr"/>
    <property type="match status" value="1"/>
</dbReference>
<feature type="domain" description="Protein kinase" evidence="13">
    <location>
        <begin position="1"/>
        <end position="311"/>
    </location>
</feature>
<evidence type="ECO:0000256" key="2">
    <source>
        <dbReference type="ARBA" id="ARBA00008536"/>
    </source>
</evidence>
<dbReference type="EMBL" id="BQKI01000007">
    <property type="protein sequence ID" value="GJM99007.1"/>
    <property type="molecule type" value="Genomic_DNA"/>
</dbReference>
<dbReference type="GO" id="GO:0002229">
    <property type="term" value="P:defense response to oomycetes"/>
    <property type="evidence" value="ECO:0007669"/>
    <property type="project" value="UniProtKB-ARBA"/>
</dbReference>
<dbReference type="InterPro" id="IPR001245">
    <property type="entry name" value="Ser-Thr/Tyr_kinase_cat_dom"/>
</dbReference>
<dbReference type="PROSITE" id="PS50011">
    <property type="entry name" value="PROTEIN_KINASE_DOM"/>
    <property type="match status" value="1"/>
</dbReference>
<evidence type="ECO:0000259" key="13">
    <source>
        <dbReference type="PROSITE" id="PS50011"/>
    </source>
</evidence>
<evidence type="ECO:0000256" key="4">
    <source>
        <dbReference type="ARBA" id="ARBA00022475"/>
    </source>
</evidence>
<protein>
    <recommendedName>
        <fullName evidence="13">Protein kinase domain-containing protein</fullName>
    </recommendedName>
</protein>
<evidence type="ECO:0000256" key="6">
    <source>
        <dbReference type="ARBA" id="ARBA00022729"/>
    </source>
</evidence>
<keyword evidence="11" id="KW-0675">Receptor</keyword>
<evidence type="ECO:0000256" key="3">
    <source>
        <dbReference type="ARBA" id="ARBA00010217"/>
    </source>
</evidence>
<dbReference type="GO" id="GO:0005886">
    <property type="term" value="C:plasma membrane"/>
    <property type="evidence" value="ECO:0007669"/>
    <property type="project" value="UniProtKB-SubCell"/>
</dbReference>
<dbReference type="InterPro" id="IPR000719">
    <property type="entry name" value="Prot_kinase_dom"/>
</dbReference>
<dbReference type="PANTHER" id="PTHR45631">
    <property type="entry name" value="OS07G0107800 PROTEIN-RELATED"/>
    <property type="match status" value="1"/>
</dbReference>
<sequence>MLAPDFLSLDCGLLDGAGYKDTTTGIEYVPDGRYVDSGEKHENAQLRQFDIYFNGDRLVGGSSPYSPSYLVATCVYTSVAIPAVVDGQYNITLVSTAKSVLPPMINAIEIYTLVPRNSPTTFSKDSKNHAAETLTWGTRLRIVLEAAQGLDYLHKGCSPPIIHRDVKSSNILLGQNLQAKIADLGLSRTYLSDVQTHISATAAGTPGFMDPEYYLNGRPTESSDVYSFGVVLLEAVTGEPPMVPGHGHIIQRIKQRVAMGDIDSVADRRLGGAYDVNSMWKVVDTALMCTADAGTGRPTMADVVAQLKESLALEEARESKYSNPTSLAGSESAALISPFGPIAR</sequence>
<name>A0AAV5CKM6_ELECO</name>
<dbReference type="GO" id="GO:0005524">
    <property type="term" value="F:ATP binding"/>
    <property type="evidence" value="ECO:0007669"/>
    <property type="project" value="UniProtKB-KW"/>
</dbReference>
<proteinExistence type="inferred from homology"/>
<keyword evidence="6" id="KW-0732">Signal</keyword>
<dbReference type="GO" id="GO:0004672">
    <property type="term" value="F:protein kinase activity"/>
    <property type="evidence" value="ECO:0007669"/>
    <property type="project" value="InterPro"/>
</dbReference>
<organism evidence="14 15">
    <name type="scientific">Eleusine coracana subsp. coracana</name>
    <dbReference type="NCBI Taxonomy" id="191504"/>
    <lineage>
        <taxon>Eukaryota</taxon>
        <taxon>Viridiplantae</taxon>
        <taxon>Streptophyta</taxon>
        <taxon>Embryophyta</taxon>
        <taxon>Tracheophyta</taxon>
        <taxon>Spermatophyta</taxon>
        <taxon>Magnoliopsida</taxon>
        <taxon>Liliopsida</taxon>
        <taxon>Poales</taxon>
        <taxon>Poaceae</taxon>
        <taxon>PACMAD clade</taxon>
        <taxon>Chloridoideae</taxon>
        <taxon>Cynodonteae</taxon>
        <taxon>Eleusininae</taxon>
        <taxon>Eleusine</taxon>
    </lineage>
</organism>
<evidence type="ECO:0000256" key="5">
    <source>
        <dbReference type="ARBA" id="ARBA00022692"/>
    </source>
</evidence>
<comment type="subcellular location">
    <subcellularLocation>
        <location evidence="1">Cell membrane</location>
        <topology evidence="1">Single-pass type I membrane protein</topology>
    </subcellularLocation>
</comment>
<evidence type="ECO:0000256" key="8">
    <source>
        <dbReference type="ARBA" id="ARBA00022840"/>
    </source>
</evidence>
<dbReference type="SUPFAM" id="SSF56112">
    <property type="entry name" value="Protein kinase-like (PK-like)"/>
    <property type="match status" value="1"/>
</dbReference>
<keyword evidence="7" id="KW-0547">Nucleotide-binding</keyword>
<reference evidence="14" key="1">
    <citation type="journal article" date="2018" name="DNA Res.">
        <title>Multiple hybrid de novo genome assembly of finger millet, an orphan allotetraploid crop.</title>
        <authorList>
            <person name="Hatakeyama M."/>
            <person name="Aluri S."/>
            <person name="Balachadran M.T."/>
            <person name="Sivarajan S.R."/>
            <person name="Patrignani A."/>
            <person name="Gruter S."/>
            <person name="Poveda L."/>
            <person name="Shimizu-Inatsugi R."/>
            <person name="Baeten J."/>
            <person name="Francoijs K.J."/>
            <person name="Nataraja K.N."/>
            <person name="Reddy Y.A.N."/>
            <person name="Phadnis S."/>
            <person name="Ravikumar R.L."/>
            <person name="Schlapbach R."/>
            <person name="Sreeman S.M."/>
            <person name="Shimizu K.K."/>
        </authorList>
    </citation>
    <scope>NUCLEOTIDE SEQUENCE</scope>
</reference>
<dbReference type="Proteomes" id="UP001054889">
    <property type="component" value="Unassembled WGS sequence"/>
</dbReference>
<comment type="caution">
    <text evidence="14">The sequence shown here is derived from an EMBL/GenBank/DDBJ whole genome shotgun (WGS) entry which is preliminary data.</text>
</comment>
<keyword evidence="9" id="KW-1133">Transmembrane helix</keyword>
<dbReference type="FunFam" id="1.10.510.10:FF:000240">
    <property type="entry name" value="Lectin-domain containing receptor kinase A4.3"/>
    <property type="match status" value="1"/>
</dbReference>
<keyword evidence="8" id="KW-0067">ATP-binding</keyword>
<dbReference type="PANTHER" id="PTHR45631:SF6">
    <property type="entry name" value="OS09G0352000 PROTEIN"/>
    <property type="match status" value="1"/>
</dbReference>
<keyword evidence="15" id="KW-1185">Reference proteome</keyword>
<dbReference type="Gene3D" id="1.10.510.10">
    <property type="entry name" value="Transferase(Phosphotransferase) domain 1"/>
    <property type="match status" value="1"/>
</dbReference>